<proteinExistence type="predicted"/>
<sequence length="516" mass="57642">MHRALLIAEVARNIIFHQSSKKDLAALAQTCRALSESALDALWSELSDITPLLECLPEDLVYWIPDGRVDARSYIFLRPLTISDWVLFRKYSSRVSVLQGFISEDMYGSPRIGADVYLALSCPPSFDPLFPKLRSLMWLDAQPEAFTFLRLMLSPSVTNLNIHHCSNALHVLGLVAILGTVCPHLMHLVWINADSSRREGSLLSEAVTSCNELQEFTCCSLDGQAIQHLSSLQSLYRLRIIVDTSPLPPLHEPAFPGLKSINLTSPYDQDLSAVAACIRGFHSSPMSFCGDSDESSETSLLDLTKAVSTNCDRTKLELFFINEIAQEPGFVLDKATFEPLFPFHNLTGVHVETRRNVHLDDAAMLEMANAWPNLSELDINERWGWRQRSGMTLLGLRSMLQRLPKLTALGIALDAETTAVPSTLNGDNPCRFSVTGKLDLDFLDSHLTADIAGVAVFLSELFPDIDGKHRFYAWSLIEGPDFDEARDMERTIHSERWENVWGAMVEMKGQSNVAFN</sequence>
<dbReference type="InterPro" id="IPR032675">
    <property type="entry name" value="LRR_dom_sf"/>
</dbReference>
<organism evidence="1 2">
    <name type="scientific">Coniophora puteana (strain RWD-64-598)</name>
    <name type="common">Brown rot fungus</name>
    <dbReference type="NCBI Taxonomy" id="741705"/>
    <lineage>
        <taxon>Eukaryota</taxon>
        <taxon>Fungi</taxon>
        <taxon>Dikarya</taxon>
        <taxon>Basidiomycota</taxon>
        <taxon>Agaricomycotina</taxon>
        <taxon>Agaricomycetes</taxon>
        <taxon>Agaricomycetidae</taxon>
        <taxon>Boletales</taxon>
        <taxon>Coniophorineae</taxon>
        <taxon>Coniophoraceae</taxon>
        <taxon>Coniophora</taxon>
    </lineage>
</organism>
<dbReference type="OrthoDB" id="3255541at2759"/>
<evidence type="ECO:0000313" key="1">
    <source>
        <dbReference type="EMBL" id="EIW85495.1"/>
    </source>
</evidence>
<dbReference type="OMA" id="LEMANAW"/>
<accession>A0A5M3N3S4</accession>
<protein>
    <recommendedName>
        <fullName evidence="3">F-box domain-containing protein</fullName>
    </recommendedName>
</protein>
<dbReference type="GeneID" id="19204758"/>
<gene>
    <name evidence="1" type="ORF">CONPUDRAFT_162681</name>
</gene>
<reference evidence="2" key="1">
    <citation type="journal article" date="2012" name="Science">
        <title>The Paleozoic origin of enzymatic lignin decomposition reconstructed from 31 fungal genomes.</title>
        <authorList>
            <person name="Floudas D."/>
            <person name="Binder M."/>
            <person name="Riley R."/>
            <person name="Barry K."/>
            <person name="Blanchette R.A."/>
            <person name="Henrissat B."/>
            <person name="Martinez A.T."/>
            <person name="Otillar R."/>
            <person name="Spatafora J.W."/>
            <person name="Yadav J.S."/>
            <person name="Aerts A."/>
            <person name="Benoit I."/>
            <person name="Boyd A."/>
            <person name="Carlson A."/>
            <person name="Copeland A."/>
            <person name="Coutinho P.M."/>
            <person name="de Vries R.P."/>
            <person name="Ferreira P."/>
            <person name="Findley K."/>
            <person name="Foster B."/>
            <person name="Gaskell J."/>
            <person name="Glotzer D."/>
            <person name="Gorecki P."/>
            <person name="Heitman J."/>
            <person name="Hesse C."/>
            <person name="Hori C."/>
            <person name="Igarashi K."/>
            <person name="Jurgens J.A."/>
            <person name="Kallen N."/>
            <person name="Kersten P."/>
            <person name="Kohler A."/>
            <person name="Kuees U."/>
            <person name="Kumar T.K.A."/>
            <person name="Kuo A."/>
            <person name="LaButti K."/>
            <person name="Larrondo L.F."/>
            <person name="Lindquist E."/>
            <person name="Ling A."/>
            <person name="Lombard V."/>
            <person name="Lucas S."/>
            <person name="Lundell T."/>
            <person name="Martin R."/>
            <person name="McLaughlin D.J."/>
            <person name="Morgenstern I."/>
            <person name="Morin E."/>
            <person name="Murat C."/>
            <person name="Nagy L.G."/>
            <person name="Nolan M."/>
            <person name="Ohm R.A."/>
            <person name="Patyshakuliyeva A."/>
            <person name="Rokas A."/>
            <person name="Ruiz-Duenas F.J."/>
            <person name="Sabat G."/>
            <person name="Salamov A."/>
            <person name="Samejima M."/>
            <person name="Schmutz J."/>
            <person name="Slot J.C."/>
            <person name="St John F."/>
            <person name="Stenlid J."/>
            <person name="Sun H."/>
            <person name="Sun S."/>
            <person name="Syed K."/>
            <person name="Tsang A."/>
            <person name="Wiebenga A."/>
            <person name="Young D."/>
            <person name="Pisabarro A."/>
            <person name="Eastwood D.C."/>
            <person name="Martin F."/>
            <person name="Cullen D."/>
            <person name="Grigoriev I.V."/>
            <person name="Hibbett D.S."/>
        </authorList>
    </citation>
    <scope>NUCLEOTIDE SEQUENCE [LARGE SCALE GENOMIC DNA]</scope>
    <source>
        <strain evidence="2">RWD-64-598 SS2</strain>
    </source>
</reference>
<comment type="caution">
    <text evidence="1">The sequence shown here is derived from an EMBL/GenBank/DDBJ whole genome shotgun (WGS) entry which is preliminary data.</text>
</comment>
<dbReference type="Proteomes" id="UP000053558">
    <property type="component" value="Unassembled WGS sequence"/>
</dbReference>
<name>A0A5M3N3S4_CONPW</name>
<evidence type="ECO:0000313" key="2">
    <source>
        <dbReference type="Proteomes" id="UP000053558"/>
    </source>
</evidence>
<dbReference type="EMBL" id="JH711574">
    <property type="protein sequence ID" value="EIW85495.1"/>
    <property type="molecule type" value="Genomic_DNA"/>
</dbReference>
<evidence type="ECO:0008006" key="3">
    <source>
        <dbReference type="Google" id="ProtNLM"/>
    </source>
</evidence>
<dbReference type="RefSeq" id="XP_007764963.1">
    <property type="nucleotide sequence ID" value="XM_007766773.1"/>
</dbReference>
<keyword evidence="2" id="KW-1185">Reference proteome</keyword>
<dbReference type="AlphaFoldDB" id="A0A5M3N3S4"/>
<dbReference type="SUPFAM" id="SSF52047">
    <property type="entry name" value="RNI-like"/>
    <property type="match status" value="1"/>
</dbReference>
<dbReference type="KEGG" id="cput:CONPUDRAFT_162681"/>
<dbReference type="Gene3D" id="3.80.10.10">
    <property type="entry name" value="Ribonuclease Inhibitor"/>
    <property type="match status" value="1"/>
</dbReference>